<dbReference type="AlphaFoldDB" id="S9NYP1"/>
<evidence type="ECO:0000259" key="2">
    <source>
        <dbReference type="Pfam" id="PF01609"/>
    </source>
</evidence>
<dbReference type="RefSeq" id="WP_002627582.1">
    <property type="nucleotide sequence ID" value="NZ_ANAH02000066.1"/>
</dbReference>
<evidence type="ECO:0000313" key="3">
    <source>
        <dbReference type="EMBL" id="EPX56001.1"/>
    </source>
</evidence>
<dbReference type="Pfam" id="PF01609">
    <property type="entry name" value="DDE_Tnp_1"/>
    <property type="match status" value="1"/>
</dbReference>
<gene>
    <name evidence="3" type="ORF">D187_007343</name>
</gene>
<evidence type="ECO:0000256" key="1">
    <source>
        <dbReference type="SAM" id="MobiDB-lite"/>
    </source>
</evidence>
<proteinExistence type="predicted"/>
<dbReference type="GO" id="GO:0003677">
    <property type="term" value="F:DNA binding"/>
    <property type="evidence" value="ECO:0007669"/>
    <property type="project" value="InterPro"/>
</dbReference>
<dbReference type="eggNOG" id="COG3385">
    <property type="taxonomic scope" value="Bacteria"/>
</dbReference>
<organism evidence="3 4">
    <name type="scientific">Cystobacter fuscus (strain ATCC 25194 / DSM 2262 / NBRC 100088 / M29)</name>
    <dbReference type="NCBI Taxonomy" id="1242864"/>
    <lineage>
        <taxon>Bacteria</taxon>
        <taxon>Pseudomonadati</taxon>
        <taxon>Myxococcota</taxon>
        <taxon>Myxococcia</taxon>
        <taxon>Myxococcales</taxon>
        <taxon>Cystobacterineae</taxon>
        <taxon>Archangiaceae</taxon>
        <taxon>Cystobacter</taxon>
    </lineage>
</organism>
<dbReference type="Gene3D" id="3.90.350.10">
    <property type="entry name" value="Transposase Inhibitor Protein From Tn5, Chain A, domain 1"/>
    <property type="match status" value="1"/>
</dbReference>
<dbReference type="GO" id="GO:0004803">
    <property type="term" value="F:transposase activity"/>
    <property type="evidence" value="ECO:0007669"/>
    <property type="project" value="InterPro"/>
</dbReference>
<feature type="domain" description="Transposase IS4-like" evidence="2">
    <location>
        <begin position="155"/>
        <end position="363"/>
    </location>
</feature>
<comment type="caution">
    <text evidence="3">The sequence shown here is derived from an EMBL/GenBank/DDBJ whole genome shotgun (WGS) entry which is preliminary data.</text>
</comment>
<reference evidence="3" key="1">
    <citation type="submission" date="2013-05" db="EMBL/GenBank/DDBJ databases">
        <title>Genome assembly of Cystobacter fuscus DSM 2262.</title>
        <authorList>
            <person name="Sharma G."/>
            <person name="Khatri I."/>
            <person name="Kaur C."/>
            <person name="Mayilraj S."/>
            <person name="Subramanian S."/>
        </authorList>
    </citation>
    <scope>NUCLEOTIDE SEQUENCE [LARGE SCALE GENOMIC DNA]</scope>
    <source>
        <strain evidence="3">DSM 2262</strain>
    </source>
</reference>
<dbReference type="GO" id="GO:0006313">
    <property type="term" value="P:DNA transposition"/>
    <property type="evidence" value="ECO:0007669"/>
    <property type="project" value="InterPro"/>
</dbReference>
<dbReference type="InterPro" id="IPR002559">
    <property type="entry name" value="Transposase_11"/>
</dbReference>
<dbReference type="InterPro" id="IPR012337">
    <property type="entry name" value="RNaseH-like_sf"/>
</dbReference>
<feature type="region of interest" description="Disordered" evidence="1">
    <location>
        <begin position="412"/>
        <end position="433"/>
    </location>
</feature>
<dbReference type="OrthoDB" id="5521793at2"/>
<keyword evidence="4" id="KW-1185">Reference proteome</keyword>
<accession>S9NYP1</accession>
<dbReference type="Proteomes" id="UP000011682">
    <property type="component" value="Unassembled WGS sequence"/>
</dbReference>
<sequence length="433" mass="49673">MPREKSIAERFDAYVERVGGRLYKPCRRFLREALFGLVENRSVLISQIGRALEEPRRLIHTEKRLSRNLANERYEDAAVEEDYLRLVAPILRDERYPRPVVAVDITDIAKPRARKMPYLSTVHDGSKDELATGYQVVSVEAVGVRGRRLPLLSRLFSKVSPEHKSQNATALEAISTVSPHIPRDAFWVFDSGFDGHIFLRRLDELGLSYAVRIKLSNDRFLHLPDGKMKVSEAVELLPQPHTHRTKYHRPERTGRKQELQLGFVRDVRLPAYTSGGRPSKKKLGETRYSLVVARGLGQKPLVILTTQDVRTREDAGRVVDIYLERWGVEESNRFVKQGFDLEDVRALTWTGLKRMVQLTHLAYGFLSLLVHGPRKQVERVAADFKAFGPVPEYLYYRLLEGIGRLLRSTMDGGPRATPLACRQRHSRDPRPQR</sequence>
<name>S9NYP1_CYSF2</name>
<dbReference type="SUPFAM" id="SSF53098">
    <property type="entry name" value="Ribonuclease H-like"/>
    <property type="match status" value="1"/>
</dbReference>
<protein>
    <recommendedName>
        <fullName evidence="2">Transposase IS4-like domain-containing protein</fullName>
    </recommendedName>
</protein>
<evidence type="ECO:0000313" key="4">
    <source>
        <dbReference type="Proteomes" id="UP000011682"/>
    </source>
</evidence>
<dbReference type="EMBL" id="ANAH02000066">
    <property type="protein sequence ID" value="EPX56001.1"/>
    <property type="molecule type" value="Genomic_DNA"/>
</dbReference>